<gene>
    <name evidence="2" type="ORF">IMSHALPRED_006531</name>
</gene>
<feature type="region of interest" description="Disordered" evidence="1">
    <location>
        <begin position="1"/>
        <end position="75"/>
    </location>
</feature>
<proteinExistence type="predicted"/>
<reference evidence="2" key="1">
    <citation type="submission" date="2021-03" db="EMBL/GenBank/DDBJ databases">
        <authorList>
            <person name="Tagirdzhanova G."/>
        </authorList>
    </citation>
    <scope>NUCLEOTIDE SEQUENCE</scope>
</reference>
<name>A0A8H3EP09_9LECA</name>
<dbReference type="AlphaFoldDB" id="A0A8H3EP09"/>
<comment type="caution">
    <text evidence="2">The sequence shown here is derived from an EMBL/GenBank/DDBJ whole genome shotgun (WGS) entry which is preliminary data.</text>
</comment>
<keyword evidence="3" id="KW-1185">Reference proteome</keyword>
<feature type="compositionally biased region" description="Polar residues" evidence="1">
    <location>
        <begin position="21"/>
        <end position="45"/>
    </location>
</feature>
<evidence type="ECO:0000313" key="3">
    <source>
        <dbReference type="Proteomes" id="UP000664534"/>
    </source>
</evidence>
<protein>
    <submittedName>
        <fullName evidence="2">Uncharacterized protein</fullName>
    </submittedName>
</protein>
<evidence type="ECO:0000256" key="1">
    <source>
        <dbReference type="SAM" id="MobiDB-lite"/>
    </source>
</evidence>
<dbReference type="OrthoDB" id="5355629at2759"/>
<accession>A0A8H3EP09</accession>
<dbReference type="EMBL" id="CAJPDT010000004">
    <property type="protein sequence ID" value="CAF9907918.1"/>
    <property type="molecule type" value="Genomic_DNA"/>
</dbReference>
<dbReference type="Proteomes" id="UP000664534">
    <property type="component" value="Unassembled WGS sequence"/>
</dbReference>
<sequence>MPNGFPAFRYDPTTAPRYLVKTNTQTSPVTASRYTDSPQQSTETAKLSKHQYPTERDPPKKSHSKPKGKFERLFG</sequence>
<evidence type="ECO:0000313" key="2">
    <source>
        <dbReference type="EMBL" id="CAF9907918.1"/>
    </source>
</evidence>
<organism evidence="2 3">
    <name type="scientific">Imshaugia aleurites</name>
    <dbReference type="NCBI Taxonomy" id="172621"/>
    <lineage>
        <taxon>Eukaryota</taxon>
        <taxon>Fungi</taxon>
        <taxon>Dikarya</taxon>
        <taxon>Ascomycota</taxon>
        <taxon>Pezizomycotina</taxon>
        <taxon>Lecanoromycetes</taxon>
        <taxon>OSLEUM clade</taxon>
        <taxon>Lecanoromycetidae</taxon>
        <taxon>Lecanorales</taxon>
        <taxon>Lecanorineae</taxon>
        <taxon>Parmeliaceae</taxon>
        <taxon>Imshaugia</taxon>
    </lineage>
</organism>